<proteinExistence type="predicted"/>
<organism evidence="9 10">
    <name type="scientific">Paenibacillus borealis</name>
    <dbReference type="NCBI Taxonomy" id="160799"/>
    <lineage>
        <taxon>Bacteria</taxon>
        <taxon>Bacillati</taxon>
        <taxon>Bacillota</taxon>
        <taxon>Bacilli</taxon>
        <taxon>Bacillales</taxon>
        <taxon>Paenibacillaceae</taxon>
        <taxon>Paenibacillus</taxon>
    </lineage>
</organism>
<evidence type="ECO:0000313" key="9">
    <source>
        <dbReference type="EMBL" id="OMD40009.1"/>
    </source>
</evidence>
<comment type="catalytic activity">
    <reaction evidence="1">
        <text>a 4-O-methyl-thymidine in DNA + L-cysteinyl-[protein] = a thymidine in DNA + S-methyl-L-cysteinyl-[protein]</text>
        <dbReference type="Rhea" id="RHEA:53428"/>
        <dbReference type="Rhea" id="RHEA-COMP:10131"/>
        <dbReference type="Rhea" id="RHEA-COMP:10132"/>
        <dbReference type="Rhea" id="RHEA-COMP:13555"/>
        <dbReference type="Rhea" id="RHEA-COMP:13556"/>
        <dbReference type="ChEBI" id="CHEBI:29950"/>
        <dbReference type="ChEBI" id="CHEBI:82612"/>
        <dbReference type="ChEBI" id="CHEBI:137386"/>
        <dbReference type="ChEBI" id="CHEBI:137387"/>
        <dbReference type="EC" id="2.1.1.63"/>
    </reaction>
</comment>
<evidence type="ECO:0000256" key="6">
    <source>
        <dbReference type="ARBA" id="ARBA00049348"/>
    </source>
</evidence>
<feature type="domain" description="Methylated-DNA-[protein]-cysteine S-methyltransferase DNA binding" evidence="7">
    <location>
        <begin position="95"/>
        <end position="175"/>
    </location>
</feature>
<keyword evidence="4" id="KW-0227">DNA damage</keyword>
<keyword evidence="10" id="KW-1185">Reference proteome</keyword>
<dbReference type="Proteomes" id="UP000187412">
    <property type="component" value="Unassembled WGS sequence"/>
</dbReference>
<sequence length="188" mass="20631">MTQTLKTIEIFHHTLNVGNRDWTLWASKKGLIRISYQEDQGVLPASWLKTYAPSHQFSEDAGIFDQFGATKLLESYFNGEPISFNSIPLDLWGTPFQQEVWMGLAGIPHGAIVTYKELAVSIGRPQAVRAVGAANGQNPLPVVLPCHRVIGTNGTLTGYRGGLKLKQELLKLEGITNVGAAGHERFAF</sequence>
<evidence type="ECO:0000256" key="4">
    <source>
        <dbReference type="ARBA" id="ARBA00022763"/>
    </source>
</evidence>
<name>A0ABX3GXQ6_PAEBO</name>
<dbReference type="SUPFAM" id="SSF53155">
    <property type="entry name" value="Methylated DNA-protein cysteine methyltransferase domain"/>
    <property type="match status" value="1"/>
</dbReference>
<gene>
    <name evidence="9" type="ORF">BSK56_29005</name>
</gene>
<comment type="catalytic activity">
    <reaction evidence="6">
        <text>a 6-O-methyl-2'-deoxyguanosine in DNA + L-cysteinyl-[protein] = S-methyl-L-cysteinyl-[protein] + a 2'-deoxyguanosine in DNA</text>
        <dbReference type="Rhea" id="RHEA:24000"/>
        <dbReference type="Rhea" id="RHEA-COMP:10131"/>
        <dbReference type="Rhea" id="RHEA-COMP:10132"/>
        <dbReference type="Rhea" id="RHEA-COMP:11367"/>
        <dbReference type="Rhea" id="RHEA-COMP:11368"/>
        <dbReference type="ChEBI" id="CHEBI:29950"/>
        <dbReference type="ChEBI" id="CHEBI:82612"/>
        <dbReference type="ChEBI" id="CHEBI:85445"/>
        <dbReference type="ChEBI" id="CHEBI:85448"/>
        <dbReference type="EC" id="2.1.1.63"/>
    </reaction>
</comment>
<dbReference type="Gene3D" id="1.10.10.10">
    <property type="entry name" value="Winged helix-like DNA-binding domain superfamily/Winged helix DNA-binding domain"/>
    <property type="match status" value="1"/>
</dbReference>
<dbReference type="InterPro" id="IPR014048">
    <property type="entry name" value="MethylDNA_cys_MeTrfase_DNA-bd"/>
</dbReference>
<evidence type="ECO:0000256" key="2">
    <source>
        <dbReference type="ARBA" id="ARBA00022603"/>
    </source>
</evidence>
<dbReference type="InterPro" id="IPR036388">
    <property type="entry name" value="WH-like_DNA-bd_sf"/>
</dbReference>
<dbReference type="InterPro" id="IPR036217">
    <property type="entry name" value="MethylDNA_cys_MeTrfase_DNAb"/>
</dbReference>
<dbReference type="InterPro" id="IPR036631">
    <property type="entry name" value="MGMT_N_sf"/>
</dbReference>
<evidence type="ECO:0000256" key="1">
    <source>
        <dbReference type="ARBA" id="ARBA00001286"/>
    </source>
</evidence>
<dbReference type="PANTHER" id="PTHR10815">
    <property type="entry name" value="METHYLATED-DNA--PROTEIN-CYSTEINE METHYLTRANSFERASE"/>
    <property type="match status" value="1"/>
</dbReference>
<dbReference type="NCBIfam" id="TIGR00589">
    <property type="entry name" value="ogt"/>
    <property type="match status" value="1"/>
</dbReference>
<dbReference type="EMBL" id="MPTB01000053">
    <property type="protein sequence ID" value="OMD40009.1"/>
    <property type="molecule type" value="Genomic_DNA"/>
</dbReference>
<dbReference type="RefSeq" id="WP_076113902.1">
    <property type="nucleotide sequence ID" value="NZ_MPTB01000053.1"/>
</dbReference>
<evidence type="ECO:0000259" key="8">
    <source>
        <dbReference type="Pfam" id="PF02870"/>
    </source>
</evidence>
<dbReference type="Pfam" id="PF01035">
    <property type="entry name" value="DNA_binding_1"/>
    <property type="match status" value="1"/>
</dbReference>
<keyword evidence="5" id="KW-0234">DNA repair</keyword>
<reference evidence="9 10" key="1">
    <citation type="submission" date="2016-10" db="EMBL/GenBank/DDBJ databases">
        <title>Paenibacillus species isolates.</title>
        <authorList>
            <person name="Beno S.M."/>
        </authorList>
    </citation>
    <scope>NUCLEOTIDE SEQUENCE [LARGE SCALE GENOMIC DNA]</scope>
    <source>
        <strain evidence="9 10">FSL H7-0744</strain>
    </source>
</reference>
<accession>A0ABX3GXQ6</accession>
<protein>
    <submittedName>
        <fullName evidence="9">Cysteine methyltransferase</fullName>
    </submittedName>
</protein>
<dbReference type="GO" id="GO:0032259">
    <property type="term" value="P:methylation"/>
    <property type="evidence" value="ECO:0007669"/>
    <property type="project" value="UniProtKB-KW"/>
</dbReference>
<evidence type="ECO:0000256" key="5">
    <source>
        <dbReference type="ARBA" id="ARBA00023204"/>
    </source>
</evidence>
<dbReference type="GO" id="GO:0008168">
    <property type="term" value="F:methyltransferase activity"/>
    <property type="evidence" value="ECO:0007669"/>
    <property type="project" value="UniProtKB-KW"/>
</dbReference>
<dbReference type="CDD" id="cd06445">
    <property type="entry name" value="ATase"/>
    <property type="match status" value="1"/>
</dbReference>
<evidence type="ECO:0000259" key="7">
    <source>
        <dbReference type="Pfam" id="PF01035"/>
    </source>
</evidence>
<evidence type="ECO:0000256" key="3">
    <source>
        <dbReference type="ARBA" id="ARBA00022679"/>
    </source>
</evidence>
<dbReference type="InterPro" id="IPR001497">
    <property type="entry name" value="MethylDNA_cys_MeTrfase_AS"/>
</dbReference>
<evidence type="ECO:0000313" key="10">
    <source>
        <dbReference type="Proteomes" id="UP000187412"/>
    </source>
</evidence>
<dbReference type="PANTHER" id="PTHR10815:SF12">
    <property type="entry name" value="METHYLATED-DNA--PROTEIN-CYSTEINE METHYLTRANSFERASE, INDUCIBLE"/>
    <property type="match status" value="1"/>
</dbReference>
<feature type="domain" description="Methylguanine DNA methyltransferase ribonuclease-like" evidence="8">
    <location>
        <begin position="23"/>
        <end position="91"/>
    </location>
</feature>
<dbReference type="Pfam" id="PF02870">
    <property type="entry name" value="Methyltransf_1N"/>
    <property type="match status" value="1"/>
</dbReference>
<dbReference type="SUPFAM" id="SSF46767">
    <property type="entry name" value="Methylated DNA-protein cysteine methyltransferase, C-terminal domain"/>
    <property type="match status" value="1"/>
</dbReference>
<comment type="caution">
    <text evidence="9">The sequence shown here is derived from an EMBL/GenBank/DDBJ whole genome shotgun (WGS) entry which is preliminary data.</text>
</comment>
<keyword evidence="3" id="KW-0808">Transferase</keyword>
<dbReference type="PROSITE" id="PS00374">
    <property type="entry name" value="MGMT"/>
    <property type="match status" value="1"/>
</dbReference>
<keyword evidence="2 9" id="KW-0489">Methyltransferase</keyword>
<dbReference type="InterPro" id="IPR008332">
    <property type="entry name" value="MethylG_MeTrfase_N"/>
</dbReference>